<dbReference type="EMBL" id="SBIQ01000018">
    <property type="protein sequence ID" value="KAF7684331.1"/>
    <property type="molecule type" value="Genomic_DNA"/>
</dbReference>
<dbReference type="CDD" id="cd05795">
    <property type="entry name" value="Ribosomal_P0_L10e"/>
    <property type="match status" value="1"/>
</dbReference>
<evidence type="ECO:0000313" key="5">
    <source>
        <dbReference type="EMBL" id="KAF7684331.1"/>
    </source>
</evidence>
<dbReference type="Proteomes" id="UP001516464">
    <property type="component" value="Unassembled WGS sequence"/>
</dbReference>
<dbReference type="InterPro" id="IPR043164">
    <property type="entry name" value="Ribosomal_uL10-like_insert_sf"/>
</dbReference>
<keyword evidence="2 5" id="KW-0689">Ribosomal protein</keyword>
<dbReference type="InterPro" id="IPR001790">
    <property type="entry name" value="Ribosomal_uL10"/>
</dbReference>
<name>A0ABQ7I1K4_9MICR</name>
<dbReference type="PANTHER" id="PTHR45699:SF3">
    <property type="entry name" value="LARGE RIBOSOMAL SUBUNIT PROTEIN UL10"/>
    <property type="match status" value="1"/>
</dbReference>
<dbReference type="Gene3D" id="3.90.105.20">
    <property type="match status" value="1"/>
</dbReference>
<gene>
    <name evidence="5" type="primary">RPP0</name>
    <name evidence="5" type="ORF">TCON_0480</name>
</gene>
<accession>A0ABQ7I1K4</accession>
<dbReference type="Pfam" id="PF17777">
    <property type="entry name" value="RL10P_insert"/>
    <property type="match status" value="1"/>
</dbReference>
<feature type="domain" description="Large ribosomal subunit protein uL10-like insertion" evidence="4">
    <location>
        <begin position="111"/>
        <end position="179"/>
    </location>
</feature>
<dbReference type="Gene3D" id="3.30.70.1730">
    <property type="match status" value="1"/>
</dbReference>
<evidence type="ECO:0000256" key="1">
    <source>
        <dbReference type="ARBA" id="ARBA00008889"/>
    </source>
</evidence>
<sequence>MSQLNKKERKAYIFEKTVRLFSTYNHFMVLGMDNITSSQLQTLKQNWRGKAEFLIGKNTAIRKALQEVLEKKPELKSVMNYLSGNVAFVFIKEDIGEIKKMIEENKRNTYAKVGAIAQGDVWLESHITGMGPDKTSFFQIMGILTKITKGKVEIIQRSKILTEGEKVTPSQANLLNILDMKPFVYQMAIKSVYEDGEMFSPALLDISLSDVEEALSKQLMSVASLSLGSGYSTEASVSFEIKNALKGVLGIAMAANYEIEETKKLGI</sequence>
<dbReference type="SUPFAM" id="SSF160369">
    <property type="entry name" value="Ribosomal protein L10-like"/>
    <property type="match status" value="1"/>
</dbReference>
<evidence type="ECO:0000313" key="6">
    <source>
        <dbReference type="Proteomes" id="UP001516464"/>
    </source>
</evidence>
<protein>
    <submittedName>
        <fullName evidence="5">60S acidic ribosomal protein P0</fullName>
    </submittedName>
</protein>
<comment type="caution">
    <text evidence="5">The sequence shown here is derived from an EMBL/GenBank/DDBJ whole genome shotgun (WGS) entry which is preliminary data.</text>
</comment>
<evidence type="ECO:0000256" key="3">
    <source>
        <dbReference type="ARBA" id="ARBA00023274"/>
    </source>
</evidence>
<evidence type="ECO:0000259" key="4">
    <source>
        <dbReference type="Pfam" id="PF17777"/>
    </source>
</evidence>
<dbReference type="InterPro" id="IPR040637">
    <property type="entry name" value="Ribosomal_uL10-like_insert"/>
</dbReference>
<dbReference type="Pfam" id="PF00466">
    <property type="entry name" value="Ribosomal_L10"/>
    <property type="match status" value="1"/>
</dbReference>
<keyword evidence="6" id="KW-1185">Reference proteome</keyword>
<dbReference type="InterPro" id="IPR050323">
    <property type="entry name" value="Ribosomal_protein_uL10"/>
</dbReference>
<proteinExistence type="inferred from homology"/>
<reference evidence="5 6" key="1">
    <citation type="submission" date="2019-01" db="EMBL/GenBank/DDBJ databases">
        <title>Genomes sequencing and comparative genomics of infectious freshwater microsporidia, Cucumispora dikerogammari and Thelohania contejeani.</title>
        <authorList>
            <person name="Cormier A."/>
            <person name="Giraud I."/>
            <person name="Wattier R."/>
            <person name="Teixeira M."/>
            <person name="Grandjean F."/>
            <person name="Rigaud T."/>
            <person name="Cordaux R."/>
        </authorList>
    </citation>
    <scope>NUCLEOTIDE SEQUENCE [LARGE SCALE GENOMIC DNA]</scope>
    <source>
        <strain evidence="5">T1</strain>
        <tissue evidence="5">Spores</tissue>
    </source>
</reference>
<keyword evidence="3" id="KW-0687">Ribonucleoprotein</keyword>
<organism evidence="5 6">
    <name type="scientific">Astathelohania contejeani</name>
    <dbReference type="NCBI Taxonomy" id="164912"/>
    <lineage>
        <taxon>Eukaryota</taxon>
        <taxon>Fungi</taxon>
        <taxon>Fungi incertae sedis</taxon>
        <taxon>Microsporidia</taxon>
        <taxon>Astathelohaniidae</taxon>
        <taxon>Astathelohania</taxon>
    </lineage>
</organism>
<comment type="similarity">
    <text evidence="1">Belongs to the universal ribosomal protein uL10 family.</text>
</comment>
<dbReference type="PANTHER" id="PTHR45699">
    <property type="entry name" value="60S ACIDIC RIBOSOMAL PROTEIN P0"/>
    <property type="match status" value="1"/>
</dbReference>
<dbReference type="InterPro" id="IPR043141">
    <property type="entry name" value="Ribosomal_uL10-like_sf"/>
</dbReference>
<evidence type="ECO:0000256" key="2">
    <source>
        <dbReference type="ARBA" id="ARBA00022980"/>
    </source>
</evidence>
<dbReference type="GO" id="GO:0005840">
    <property type="term" value="C:ribosome"/>
    <property type="evidence" value="ECO:0007669"/>
    <property type="project" value="UniProtKB-KW"/>
</dbReference>